<dbReference type="InterPro" id="IPR025857">
    <property type="entry name" value="MacB_PCD"/>
</dbReference>
<dbReference type="AlphaFoldDB" id="D1C2D2"/>
<accession>D1C2D2</accession>
<dbReference type="RefSeq" id="WP_012871446.1">
    <property type="nucleotide sequence ID" value="NC_013523.1"/>
</dbReference>
<keyword evidence="4 7" id="KW-1133">Transmembrane helix</keyword>
<dbReference type="InterPro" id="IPR003838">
    <property type="entry name" value="ABC3_permease_C"/>
</dbReference>
<keyword evidence="2" id="KW-1003">Cell membrane</keyword>
<dbReference type="PANTHER" id="PTHR30572">
    <property type="entry name" value="MEMBRANE COMPONENT OF TRANSPORTER-RELATED"/>
    <property type="match status" value="1"/>
</dbReference>
<organism evidence="10 11">
    <name type="scientific">Sphaerobacter thermophilus (strain ATCC 49802 / DSM 20745 / KCCM 41009 / NCIMB 13125 / S 6022)</name>
    <dbReference type="NCBI Taxonomy" id="479434"/>
    <lineage>
        <taxon>Bacteria</taxon>
        <taxon>Pseudomonadati</taxon>
        <taxon>Thermomicrobiota</taxon>
        <taxon>Thermomicrobia</taxon>
        <taxon>Sphaerobacterales</taxon>
        <taxon>Sphaerobacterineae</taxon>
        <taxon>Sphaerobacteraceae</taxon>
        <taxon>Sphaerobacter</taxon>
    </lineage>
</organism>
<gene>
    <name evidence="10" type="ordered locus">Sthe_0963</name>
</gene>
<dbReference type="Pfam" id="PF12704">
    <property type="entry name" value="MacB_PCD"/>
    <property type="match status" value="2"/>
</dbReference>
<proteinExistence type="inferred from homology"/>
<keyword evidence="5 7" id="KW-0472">Membrane</keyword>
<evidence type="ECO:0000256" key="4">
    <source>
        <dbReference type="ARBA" id="ARBA00022989"/>
    </source>
</evidence>
<evidence type="ECO:0008006" key="12">
    <source>
        <dbReference type="Google" id="ProtNLM"/>
    </source>
</evidence>
<evidence type="ECO:0000256" key="3">
    <source>
        <dbReference type="ARBA" id="ARBA00022692"/>
    </source>
</evidence>
<keyword evidence="11" id="KW-1185">Reference proteome</keyword>
<dbReference type="GO" id="GO:0022857">
    <property type="term" value="F:transmembrane transporter activity"/>
    <property type="evidence" value="ECO:0007669"/>
    <property type="project" value="TreeGrafter"/>
</dbReference>
<feature type="transmembrane region" description="Helical" evidence="7">
    <location>
        <begin position="251"/>
        <end position="279"/>
    </location>
</feature>
<protein>
    <recommendedName>
        <fullName evidence="12">ABC3 transporter permease protein domain-containing protein</fullName>
    </recommendedName>
</protein>
<evidence type="ECO:0000259" key="9">
    <source>
        <dbReference type="Pfam" id="PF12704"/>
    </source>
</evidence>
<evidence type="ECO:0000256" key="2">
    <source>
        <dbReference type="ARBA" id="ARBA00022475"/>
    </source>
</evidence>
<feature type="transmembrane region" description="Helical" evidence="7">
    <location>
        <begin position="345"/>
        <end position="367"/>
    </location>
</feature>
<dbReference type="InParanoid" id="D1C2D2"/>
<evidence type="ECO:0000256" key="7">
    <source>
        <dbReference type="SAM" id="Phobius"/>
    </source>
</evidence>
<feature type="transmembrane region" description="Helical" evidence="7">
    <location>
        <begin position="743"/>
        <end position="768"/>
    </location>
</feature>
<evidence type="ECO:0000259" key="8">
    <source>
        <dbReference type="Pfam" id="PF02687"/>
    </source>
</evidence>
<evidence type="ECO:0000256" key="6">
    <source>
        <dbReference type="ARBA" id="ARBA00038076"/>
    </source>
</evidence>
<dbReference type="HOGENOM" id="CLU_355534_0_0_0"/>
<dbReference type="Proteomes" id="UP000002027">
    <property type="component" value="Chromosome 1"/>
</dbReference>
<keyword evidence="3 7" id="KW-0812">Transmembrane</keyword>
<dbReference type="KEGG" id="sti:Sthe_0963"/>
<feature type="domain" description="MacB-like periplasmic core" evidence="9">
    <location>
        <begin position="425"/>
        <end position="619"/>
    </location>
</feature>
<dbReference type="eggNOG" id="COG0577">
    <property type="taxonomic scope" value="Bacteria"/>
</dbReference>
<feature type="domain" description="ABC3 transporter permease C-terminal" evidence="8">
    <location>
        <begin position="257"/>
        <end position="375"/>
    </location>
</feature>
<dbReference type="STRING" id="479434.Sthe_0963"/>
<feature type="transmembrane region" description="Helical" evidence="7">
    <location>
        <begin position="651"/>
        <end position="676"/>
    </location>
</feature>
<reference evidence="11" key="1">
    <citation type="submission" date="2009-11" db="EMBL/GenBank/DDBJ databases">
        <title>The complete chromosome 1 of Sphaerobacter thermophilus DSM 20745.</title>
        <authorList>
            <person name="Lucas S."/>
            <person name="Copeland A."/>
            <person name="Lapidus A."/>
            <person name="Glavina del Rio T."/>
            <person name="Dalin E."/>
            <person name="Tice H."/>
            <person name="Bruce D."/>
            <person name="Goodwin L."/>
            <person name="Pitluck S."/>
            <person name="Kyrpides N."/>
            <person name="Mavromatis K."/>
            <person name="Ivanova N."/>
            <person name="Mikhailova N."/>
            <person name="LaButti K.M."/>
            <person name="Clum A."/>
            <person name="Sun H.I."/>
            <person name="Brettin T."/>
            <person name="Detter J.C."/>
            <person name="Han C."/>
            <person name="Larimer F."/>
            <person name="Land M."/>
            <person name="Hauser L."/>
            <person name="Markowitz V."/>
            <person name="Cheng J.F."/>
            <person name="Hugenholtz P."/>
            <person name="Woyke T."/>
            <person name="Wu D."/>
            <person name="Steenblock K."/>
            <person name="Schneider S."/>
            <person name="Pukall R."/>
            <person name="Goeker M."/>
            <person name="Klenk H.P."/>
            <person name="Eisen J.A."/>
        </authorList>
    </citation>
    <scope>NUCLEOTIDE SEQUENCE [LARGE SCALE GENOMIC DNA]</scope>
    <source>
        <strain evidence="11">ATCC 49802 / DSM 20745 / S 6022</strain>
    </source>
</reference>
<dbReference type="InterPro" id="IPR050250">
    <property type="entry name" value="Macrolide_Exporter_MacB"/>
</dbReference>
<feature type="domain" description="ABC3 transporter permease C-terminal" evidence="8">
    <location>
        <begin position="655"/>
        <end position="772"/>
    </location>
</feature>
<sequence>MRLLLTKALRDIQRRPLRTLLTTLGVLLGVAGVVAISYTGRSLADAQRETYASTRQPDITAFAAQLSPTLVDLIGRRDNVVAVDTQAVQITRASTGDRWVNTRLVGVADFTNMRLDAVQLVSGRFPGPGEVAFDASATKLIDVEIGDLVALQPTPASPINYARVSGFVRAPATIDASILNQATAYMPARDVRQILGRHYDNYLLVRVAEPQRASETADQIRAFLDKRGVASSNFTVRDPHVFTGSRELSTLLLLLQVFSVIGALLSTFLVANTIAAIMVEETRQIGIIKALGGTRWAAMRPYLFFALTIGVTGAVLGWAIGLLGGQLLTGYLAGLAGLVLPSFSFAVRELFLALLVGICVTLGSAVLPAGLATRQKVAELLAQRGVVADFHRGITQRLTGHLSRFGIVATMGLRNVARRPARAWVTLTVVAVAVAAFLGTQAVSRSVTITVDHLYDLYGADGWIFFNRPVRPQFATTLEQHPDVRQAESWANARASIGSVRTDVWGMPRNTGIYTPRVIAGTWLRPANPTGAVLTNNLARAINASVGDVLTLDVGDRSTLIQVLGIVDDESTYLGASTTGKVFLDVADARRITGSGDRAAVFALTLHSSDPASVDESLSRLEDTFRQYAPVTLAMYQDQASSRRAIDILTVMLNAMVIIVSAVGLAGIVNTLLINLTERRREYGILRAIGATGRHLVRLVMSEALGLTAVGCAVGLAVGYPLARYLVYLTGSQLFGLEFHLGPATIAATILVALIATAAVSTAPGLLASRIRPIQVLRYE</sequence>
<evidence type="ECO:0000256" key="1">
    <source>
        <dbReference type="ARBA" id="ARBA00004651"/>
    </source>
</evidence>
<reference evidence="10 11" key="2">
    <citation type="journal article" date="2010" name="Stand. Genomic Sci.">
        <title>Complete genome sequence of Desulfohalobium retbaense type strain (HR(100)).</title>
        <authorList>
            <person name="Spring S."/>
            <person name="Nolan M."/>
            <person name="Lapidus A."/>
            <person name="Glavina Del Rio T."/>
            <person name="Copeland A."/>
            <person name="Tice H."/>
            <person name="Cheng J.F."/>
            <person name="Lucas S."/>
            <person name="Land M."/>
            <person name="Chen F."/>
            <person name="Bruce D."/>
            <person name="Goodwin L."/>
            <person name="Pitluck S."/>
            <person name="Ivanova N."/>
            <person name="Mavromatis K."/>
            <person name="Mikhailova N."/>
            <person name="Pati A."/>
            <person name="Chen A."/>
            <person name="Palaniappan K."/>
            <person name="Hauser L."/>
            <person name="Chang Y.J."/>
            <person name="Jeffries C.D."/>
            <person name="Munk C."/>
            <person name="Kiss H."/>
            <person name="Chain P."/>
            <person name="Han C."/>
            <person name="Brettin T."/>
            <person name="Detter J.C."/>
            <person name="Schuler E."/>
            <person name="Goker M."/>
            <person name="Rohde M."/>
            <person name="Bristow J."/>
            <person name="Eisen J.A."/>
            <person name="Markowitz V."/>
            <person name="Hugenholtz P."/>
            <person name="Kyrpides N.C."/>
            <person name="Klenk H.P."/>
        </authorList>
    </citation>
    <scope>NUCLEOTIDE SEQUENCE [LARGE SCALE GENOMIC DNA]</scope>
    <source>
        <strain evidence="11">ATCC 49802 / DSM 20745 / S 6022</strain>
    </source>
</reference>
<evidence type="ECO:0000313" key="10">
    <source>
        <dbReference type="EMBL" id="ACZ38399.1"/>
    </source>
</evidence>
<evidence type="ECO:0000313" key="11">
    <source>
        <dbReference type="Proteomes" id="UP000002027"/>
    </source>
</evidence>
<dbReference type="Pfam" id="PF02687">
    <property type="entry name" value="FtsX"/>
    <property type="match status" value="2"/>
</dbReference>
<comment type="subcellular location">
    <subcellularLocation>
        <location evidence="1">Cell membrane</location>
        <topology evidence="1">Multi-pass membrane protein</topology>
    </subcellularLocation>
</comment>
<dbReference type="PANTHER" id="PTHR30572:SF4">
    <property type="entry name" value="ABC TRANSPORTER PERMEASE YTRF"/>
    <property type="match status" value="1"/>
</dbReference>
<feature type="domain" description="MacB-like periplasmic core" evidence="9">
    <location>
        <begin position="19"/>
        <end position="222"/>
    </location>
</feature>
<feature type="transmembrane region" description="Helical" evidence="7">
    <location>
        <begin position="302"/>
        <end position="325"/>
    </location>
</feature>
<name>D1C2D2_SPHTD</name>
<dbReference type="EMBL" id="CP001823">
    <property type="protein sequence ID" value="ACZ38399.1"/>
    <property type="molecule type" value="Genomic_DNA"/>
</dbReference>
<dbReference type="GO" id="GO:0005886">
    <property type="term" value="C:plasma membrane"/>
    <property type="evidence" value="ECO:0007669"/>
    <property type="project" value="UniProtKB-SubCell"/>
</dbReference>
<comment type="similarity">
    <text evidence="6">Belongs to the ABC-4 integral membrane protein family.</text>
</comment>
<feature type="transmembrane region" description="Helical" evidence="7">
    <location>
        <begin position="421"/>
        <end position="439"/>
    </location>
</feature>
<evidence type="ECO:0000256" key="5">
    <source>
        <dbReference type="ARBA" id="ARBA00023136"/>
    </source>
</evidence>
<feature type="transmembrane region" description="Helical" evidence="7">
    <location>
        <begin position="696"/>
        <end position="723"/>
    </location>
</feature>